<dbReference type="GeneID" id="9059912"/>
<organism evidence="2">
    <name type="scientific">Perkinsus marinus (strain ATCC 50983 / TXsc)</name>
    <dbReference type="NCBI Taxonomy" id="423536"/>
    <lineage>
        <taxon>Eukaryota</taxon>
        <taxon>Sar</taxon>
        <taxon>Alveolata</taxon>
        <taxon>Perkinsozoa</taxon>
        <taxon>Perkinsea</taxon>
        <taxon>Perkinsida</taxon>
        <taxon>Perkinsidae</taxon>
        <taxon>Perkinsus</taxon>
    </lineage>
</organism>
<gene>
    <name evidence="1" type="ORF">Pmar_PMAR020378</name>
</gene>
<keyword evidence="2" id="KW-1185">Reference proteome</keyword>
<protein>
    <submittedName>
        <fullName evidence="1">Uncharacterized protein</fullName>
    </submittedName>
</protein>
<dbReference type="InParanoid" id="C5L6V7"/>
<reference evidence="1 2" key="1">
    <citation type="submission" date="2008-07" db="EMBL/GenBank/DDBJ databases">
        <authorList>
            <person name="El-Sayed N."/>
            <person name="Caler E."/>
            <person name="Inman J."/>
            <person name="Amedeo P."/>
            <person name="Hass B."/>
            <person name="Wortman J."/>
        </authorList>
    </citation>
    <scope>NUCLEOTIDE SEQUENCE [LARGE SCALE GENOMIC DNA]</scope>
    <source>
        <strain evidence="2">ATCC 50983 / TXsc</strain>
    </source>
</reference>
<dbReference type="EMBL" id="GG679899">
    <property type="protein sequence ID" value="EER07219.1"/>
    <property type="molecule type" value="Genomic_DNA"/>
</dbReference>
<dbReference type="OrthoDB" id="441239at2759"/>
<sequence length="101" mass="11193">MDITVTDATNVPDKAYLSIRVGETRRQAPLRLNEPLRFPSDSQESCKVDLFTQVGSSQVSLHQFREAGEQKQSVTLHNLAGGPTVELSLSFNHTDPQAKQK</sequence>
<evidence type="ECO:0000313" key="2">
    <source>
        <dbReference type="Proteomes" id="UP000007800"/>
    </source>
</evidence>
<name>C5L6V7_PERM5</name>
<dbReference type="Proteomes" id="UP000007800">
    <property type="component" value="Unassembled WGS sequence"/>
</dbReference>
<evidence type="ECO:0000313" key="1">
    <source>
        <dbReference type="EMBL" id="EER07219.1"/>
    </source>
</evidence>
<dbReference type="AlphaFoldDB" id="C5L6V7"/>
<dbReference type="RefSeq" id="XP_002775403.1">
    <property type="nucleotide sequence ID" value="XM_002775357.1"/>
</dbReference>
<proteinExistence type="predicted"/>
<accession>C5L6V7</accession>